<gene>
    <name evidence="2" type="ORF">SBF1_5220003</name>
</gene>
<feature type="transmembrane region" description="Helical" evidence="1">
    <location>
        <begin position="52"/>
        <end position="69"/>
    </location>
</feature>
<dbReference type="AlphaFoldDB" id="A0A2U3LIE3"/>
<organism evidence="2 3">
    <name type="scientific">Candidatus Desulfosporosinus infrequens</name>
    <dbReference type="NCBI Taxonomy" id="2043169"/>
    <lineage>
        <taxon>Bacteria</taxon>
        <taxon>Bacillati</taxon>
        <taxon>Bacillota</taxon>
        <taxon>Clostridia</taxon>
        <taxon>Eubacteriales</taxon>
        <taxon>Desulfitobacteriaceae</taxon>
        <taxon>Desulfosporosinus</taxon>
    </lineage>
</organism>
<name>A0A2U3LIE3_9FIRM</name>
<feature type="transmembrane region" description="Helical" evidence="1">
    <location>
        <begin position="14"/>
        <end position="32"/>
    </location>
</feature>
<dbReference type="Proteomes" id="UP000238916">
    <property type="component" value="Unassembled WGS sequence"/>
</dbReference>
<keyword evidence="1" id="KW-1133">Transmembrane helix</keyword>
<keyword evidence="1" id="KW-0812">Transmembrane</keyword>
<reference evidence="3" key="1">
    <citation type="submission" date="2018-02" db="EMBL/GenBank/DDBJ databases">
        <authorList>
            <person name="Hausmann B."/>
        </authorList>
    </citation>
    <scope>NUCLEOTIDE SEQUENCE [LARGE SCALE GENOMIC DNA]</scope>
    <source>
        <strain evidence="3">Peat soil MAG SbF1</strain>
    </source>
</reference>
<protein>
    <submittedName>
        <fullName evidence="2">Uncharacterized protein</fullName>
    </submittedName>
</protein>
<evidence type="ECO:0000313" key="3">
    <source>
        <dbReference type="Proteomes" id="UP000238916"/>
    </source>
</evidence>
<proteinExistence type="predicted"/>
<evidence type="ECO:0000256" key="1">
    <source>
        <dbReference type="SAM" id="Phobius"/>
    </source>
</evidence>
<evidence type="ECO:0000313" key="2">
    <source>
        <dbReference type="EMBL" id="SPF51610.1"/>
    </source>
</evidence>
<accession>A0A2U3LIE3</accession>
<keyword evidence="1" id="KW-0472">Membrane</keyword>
<dbReference type="EMBL" id="OMOF01000471">
    <property type="protein sequence ID" value="SPF51610.1"/>
    <property type="molecule type" value="Genomic_DNA"/>
</dbReference>
<sequence length="70" mass="7864">MRNNPGCGKELRNLCRKSILIFLSILAILFSYESNWASFLGEWGTGPDKLEGLWVTIAFLVALILYGIVM</sequence>